<reference evidence="11" key="1">
    <citation type="submission" date="2021-02" db="EMBL/GenBank/DDBJ databases">
        <authorList>
            <person name="Nowell W R."/>
        </authorList>
    </citation>
    <scope>NUCLEOTIDE SEQUENCE</scope>
</reference>
<accession>A0A816Z3X9</accession>
<dbReference type="PANTHER" id="PTHR42780:SF1">
    <property type="entry name" value="ISOLEUCINE--TRNA LIGASE, CYTOPLASMIC"/>
    <property type="match status" value="1"/>
</dbReference>
<name>A0A816Z3X9_9BILA</name>
<evidence type="ECO:0000256" key="7">
    <source>
        <dbReference type="ARBA" id="ARBA00023146"/>
    </source>
</evidence>
<evidence type="ECO:0000256" key="5">
    <source>
        <dbReference type="ARBA" id="ARBA00022840"/>
    </source>
</evidence>
<evidence type="ECO:0000256" key="4">
    <source>
        <dbReference type="ARBA" id="ARBA00022741"/>
    </source>
</evidence>
<dbReference type="GO" id="GO:0005524">
    <property type="term" value="F:ATP binding"/>
    <property type="evidence" value="ECO:0007669"/>
    <property type="project" value="UniProtKB-KW"/>
</dbReference>
<dbReference type="EC" id="6.1.1.5" evidence="2"/>
<evidence type="ECO:0000256" key="2">
    <source>
        <dbReference type="ARBA" id="ARBA00013165"/>
    </source>
</evidence>
<dbReference type="GO" id="GO:0004822">
    <property type="term" value="F:isoleucine-tRNA ligase activity"/>
    <property type="evidence" value="ECO:0007669"/>
    <property type="project" value="UniProtKB-EC"/>
</dbReference>
<keyword evidence="6" id="KW-0648">Protein biosynthesis</keyword>
<dbReference type="Pfam" id="PF00133">
    <property type="entry name" value="tRNA-synt_1"/>
    <property type="match status" value="1"/>
</dbReference>
<feature type="domain" description="Aminoacyl-tRNA synthetase class Ia" evidence="10">
    <location>
        <begin position="33"/>
        <end position="218"/>
    </location>
</feature>
<evidence type="ECO:0000313" key="12">
    <source>
        <dbReference type="Proteomes" id="UP000663856"/>
    </source>
</evidence>
<dbReference type="PRINTS" id="PR00984">
    <property type="entry name" value="TRNASYNTHILE"/>
</dbReference>
<evidence type="ECO:0000256" key="3">
    <source>
        <dbReference type="ARBA" id="ARBA00022598"/>
    </source>
</evidence>
<dbReference type="Gene3D" id="3.90.740.10">
    <property type="entry name" value="Valyl/Leucyl/Isoleucyl-tRNA synthetase, editing domain"/>
    <property type="match status" value="1"/>
</dbReference>
<evidence type="ECO:0000313" key="11">
    <source>
        <dbReference type="EMBL" id="CAF2175496.1"/>
    </source>
</evidence>
<dbReference type="SUPFAM" id="SSF52374">
    <property type="entry name" value="Nucleotidylyl transferase"/>
    <property type="match status" value="1"/>
</dbReference>
<dbReference type="InterPro" id="IPR009008">
    <property type="entry name" value="Val/Leu/Ile-tRNA-synth_edit"/>
</dbReference>
<keyword evidence="5" id="KW-0067">ATP-binding</keyword>
<comment type="catalytic activity">
    <reaction evidence="9">
        <text>tRNA(Ile) + L-isoleucine + ATP = L-isoleucyl-tRNA(Ile) + AMP + diphosphate</text>
        <dbReference type="Rhea" id="RHEA:11060"/>
        <dbReference type="Rhea" id="RHEA-COMP:9666"/>
        <dbReference type="Rhea" id="RHEA-COMP:9695"/>
        <dbReference type="ChEBI" id="CHEBI:30616"/>
        <dbReference type="ChEBI" id="CHEBI:33019"/>
        <dbReference type="ChEBI" id="CHEBI:58045"/>
        <dbReference type="ChEBI" id="CHEBI:78442"/>
        <dbReference type="ChEBI" id="CHEBI:78528"/>
        <dbReference type="ChEBI" id="CHEBI:456215"/>
        <dbReference type="EC" id="6.1.1.5"/>
    </reaction>
</comment>
<keyword evidence="4" id="KW-0547">Nucleotide-binding</keyword>
<dbReference type="AlphaFoldDB" id="A0A816Z3X9"/>
<dbReference type="GO" id="GO:0006428">
    <property type="term" value="P:isoleucyl-tRNA aminoacylation"/>
    <property type="evidence" value="ECO:0007669"/>
    <property type="project" value="InterPro"/>
</dbReference>
<sequence>MATNTEKTTTPSTILDFSVGGETLQFGNNEGNILAYWKQINAFETSNKLSKDRPRYTLYDGPPFAVGLPHYGHVLAGTIKDTVTRWAYQTGHHVERILGWDCHGVPVKYEINRTFDIKGPEDVAKMGIATYNNLCRRIVMRYAQEWEDVVDRMGRWIDFRRDYKRMYPWFMESVCMNKEIIQYLRIKIFFRVTVMPYSMGCCTPLSNFDAGQNYKDTDDPVVWVSSPLTDDPTVKLVACTTTPWTLPSNLALCVNPNSIYVKILGLFI</sequence>
<comment type="similarity">
    <text evidence="1">Belongs to the class-I aminoacyl-tRNA synthetase family.</text>
</comment>
<dbReference type="InterPro" id="IPR014729">
    <property type="entry name" value="Rossmann-like_a/b/a_fold"/>
</dbReference>
<dbReference type="Gene3D" id="3.40.50.620">
    <property type="entry name" value="HUPs"/>
    <property type="match status" value="1"/>
</dbReference>
<dbReference type="InterPro" id="IPR002301">
    <property type="entry name" value="Ile-tRNA-ligase"/>
</dbReference>
<evidence type="ECO:0000256" key="9">
    <source>
        <dbReference type="ARBA" id="ARBA00048359"/>
    </source>
</evidence>
<dbReference type="EMBL" id="CAJNRF010015548">
    <property type="protein sequence ID" value="CAF2175496.1"/>
    <property type="molecule type" value="Genomic_DNA"/>
</dbReference>
<proteinExistence type="inferred from homology"/>
<evidence type="ECO:0000256" key="6">
    <source>
        <dbReference type="ARBA" id="ARBA00022917"/>
    </source>
</evidence>
<keyword evidence="3" id="KW-0436">Ligase</keyword>
<gene>
    <name evidence="11" type="ORF">WKI299_LOCUS33169</name>
</gene>
<dbReference type="PANTHER" id="PTHR42780">
    <property type="entry name" value="SOLEUCYL-TRNA SYNTHETASE"/>
    <property type="match status" value="1"/>
</dbReference>
<protein>
    <recommendedName>
        <fullName evidence="2">isoleucine--tRNA ligase</fullName>
        <ecNumber evidence="2">6.1.1.5</ecNumber>
    </recommendedName>
    <alternativeName>
        <fullName evidence="8">Isoleucyl-tRNA synthetase</fullName>
    </alternativeName>
</protein>
<evidence type="ECO:0000256" key="8">
    <source>
        <dbReference type="ARBA" id="ARBA00032665"/>
    </source>
</evidence>
<dbReference type="GO" id="GO:0002161">
    <property type="term" value="F:aminoacyl-tRNA deacylase activity"/>
    <property type="evidence" value="ECO:0007669"/>
    <property type="project" value="InterPro"/>
</dbReference>
<evidence type="ECO:0000256" key="1">
    <source>
        <dbReference type="ARBA" id="ARBA00005594"/>
    </source>
</evidence>
<comment type="caution">
    <text evidence="11">The sequence shown here is derived from an EMBL/GenBank/DDBJ whole genome shotgun (WGS) entry which is preliminary data.</text>
</comment>
<organism evidence="11 12">
    <name type="scientific">Rotaria magnacalcarata</name>
    <dbReference type="NCBI Taxonomy" id="392030"/>
    <lineage>
        <taxon>Eukaryota</taxon>
        <taxon>Metazoa</taxon>
        <taxon>Spiralia</taxon>
        <taxon>Gnathifera</taxon>
        <taxon>Rotifera</taxon>
        <taxon>Eurotatoria</taxon>
        <taxon>Bdelloidea</taxon>
        <taxon>Philodinida</taxon>
        <taxon>Philodinidae</taxon>
        <taxon>Rotaria</taxon>
    </lineage>
</organism>
<dbReference type="SUPFAM" id="SSF50677">
    <property type="entry name" value="ValRS/IleRS/LeuRS editing domain"/>
    <property type="match status" value="1"/>
</dbReference>
<dbReference type="InterPro" id="IPR002300">
    <property type="entry name" value="aa-tRNA-synth_Ia"/>
</dbReference>
<dbReference type="InterPro" id="IPR023586">
    <property type="entry name" value="Ile-tRNA-ligase_type2"/>
</dbReference>
<evidence type="ECO:0000259" key="10">
    <source>
        <dbReference type="Pfam" id="PF00133"/>
    </source>
</evidence>
<dbReference type="Proteomes" id="UP000663856">
    <property type="component" value="Unassembled WGS sequence"/>
</dbReference>
<keyword evidence="7" id="KW-0030">Aminoacyl-tRNA synthetase</keyword>